<feature type="compositionally biased region" description="Low complexity" evidence="1">
    <location>
        <begin position="31"/>
        <end position="48"/>
    </location>
</feature>
<evidence type="ECO:0000313" key="2">
    <source>
        <dbReference type="Ensembl" id="ENSCJPP00005020592.1"/>
    </source>
</evidence>
<dbReference type="Proteomes" id="UP000694412">
    <property type="component" value="Chromosome 3"/>
</dbReference>
<name>A0A8C2YEH8_COTJA</name>
<sequence length="113" mass="11733">MDTHRGLDMKKRAGQANGRGPRGGAGRGRAGRTPPEGPGARAEGAGRAWTAMVDAPRAATPGKGGDGRGGGRRRCPSYSIPCALPGRVARGQPAPYLRHKVMALLSRAHERST</sequence>
<protein>
    <submittedName>
        <fullName evidence="2">Uncharacterized protein</fullName>
    </submittedName>
</protein>
<feature type="region of interest" description="Disordered" evidence="1">
    <location>
        <begin position="1"/>
        <end position="74"/>
    </location>
</feature>
<evidence type="ECO:0000256" key="1">
    <source>
        <dbReference type="SAM" id="MobiDB-lite"/>
    </source>
</evidence>
<reference evidence="2" key="2">
    <citation type="submission" date="2025-08" db="UniProtKB">
        <authorList>
            <consortium name="Ensembl"/>
        </authorList>
    </citation>
    <scope>IDENTIFICATION</scope>
</reference>
<proteinExistence type="predicted"/>
<reference evidence="2" key="3">
    <citation type="submission" date="2025-09" db="UniProtKB">
        <authorList>
            <consortium name="Ensembl"/>
        </authorList>
    </citation>
    <scope>IDENTIFICATION</scope>
</reference>
<accession>A0A8C2YEH8</accession>
<evidence type="ECO:0000313" key="3">
    <source>
        <dbReference type="Proteomes" id="UP000694412"/>
    </source>
</evidence>
<reference evidence="2" key="1">
    <citation type="submission" date="2015-11" db="EMBL/GenBank/DDBJ databases">
        <authorList>
            <consortium name="International Coturnix japonica Genome Analysis Consortium"/>
            <person name="Warren W."/>
            <person name="Burt D.W."/>
            <person name="Antin P.B."/>
            <person name="Lanford R."/>
            <person name="Gros J."/>
            <person name="Wilson R.K."/>
        </authorList>
    </citation>
    <scope>NUCLEOTIDE SEQUENCE [LARGE SCALE GENOMIC DNA]</scope>
</reference>
<dbReference type="AlphaFoldDB" id="A0A8C2YEH8"/>
<organism evidence="2 3">
    <name type="scientific">Coturnix japonica</name>
    <name type="common">Japanese quail</name>
    <name type="synonym">Coturnix coturnix japonica</name>
    <dbReference type="NCBI Taxonomy" id="93934"/>
    <lineage>
        <taxon>Eukaryota</taxon>
        <taxon>Metazoa</taxon>
        <taxon>Chordata</taxon>
        <taxon>Craniata</taxon>
        <taxon>Vertebrata</taxon>
        <taxon>Euteleostomi</taxon>
        <taxon>Archelosauria</taxon>
        <taxon>Archosauria</taxon>
        <taxon>Dinosauria</taxon>
        <taxon>Saurischia</taxon>
        <taxon>Theropoda</taxon>
        <taxon>Coelurosauria</taxon>
        <taxon>Aves</taxon>
        <taxon>Neognathae</taxon>
        <taxon>Galloanserae</taxon>
        <taxon>Galliformes</taxon>
        <taxon>Phasianidae</taxon>
        <taxon>Perdicinae</taxon>
        <taxon>Coturnix</taxon>
    </lineage>
</organism>
<dbReference type="Ensembl" id="ENSCJPT00005028372.1">
    <property type="protein sequence ID" value="ENSCJPP00005020592.1"/>
    <property type="gene ID" value="ENSCJPG00005016540.1"/>
</dbReference>
<feature type="compositionally biased region" description="Basic and acidic residues" evidence="1">
    <location>
        <begin position="1"/>
        <end position="11"/>
    </location>
</feature>
<keyword evidence="3" id="KW-1185">Reference proteome</keyword>